<evidence type="ECO:0000256" key="5">
    <source>
        <dbReference type="HAMAP-Rule" id="MF_03012"/>
    </source>
</evidence>
<dbReference type="AlphaFoldDB" id="A0A0R3SVJ1"/>
<evidence type="ECO:0000313" key="10">
    <source>
        <dbReference type="Proteomes" id="UP000321570"/>
    </source>
</evidence>
<keyword evidence="2 5" id="KW-0963">Cytoplasm</keyword>
<evidence type="ECO:0000313" key="7">
    <source>
        <dbReference type="EMBL" id="VDL61983.1"/>
    </source>
</evidence>
<dbReference type="GO" id="GO:0003743">
    <property type="term" value="F:translation initiation factor activity"/>
    <property type="evidence" value="ECO:0007669"/>
    <property type="project" value="UniProtKB-UniRule"/>
</dbReference>
<dbReference type="GO" id="GO:0001732">
    <property type="term" value="P:formation of cytoplasmic translation initiation complex"/>
    <property type="evidence" value="ECO:0007669"/>
    <property type="project" value="UniProtKB-UniRule"/>
</dbReference>
<dbReference type="PROSITE" id="PS50250">
    <property type="entry name" value="PCI"/>
    <property type="match status" value="1"/>
</dbReference>
<name>A0A0R3SVJ1_HYMDI</name>
<dbReference type="PANTHER" id="PTHR15350:SF2">
    <property type="entry name" value="EUKARYOTIC TRANSLATION INITIATION FACTOR 3 SUBUNIT M"/>
    <property type="match status" value="1"/>
</dbReference>
<dbReference type="OrthoDB" id="10267031at2759"/>
<evidence type="ECO:0000259" key="6">
    <source>
        <dbReference type="PROSITE" id="PS50250"/>
    </source>
</evidence>
<accession>A0A0R3SVJ1</accession>
<keyword evidence="4 5" id="KW-0648">Protein biosynthesis</keyword>
<keyword evidence="3 5" id="KW-0396">Initiation factor</keyword>
<dbReference type="Proteomes" id="UP000274504">
    <property type="component" value="Unassembled WGS sequence"/>
</dbReference>
<dbReference type="Pfam" id="PF01399">
    <property type="entry name" value="PCI"/>
    <property type="match status" value="1"/>
</dbReference>
<dbReference type="SMART" id="SM00088">
    <property type="entry name" value="PINT"/>
    <property type="match status" value="1"/>
</dbReference>
<feature type="domain" description="PCI" evidence="6">
    <location>
        <begin position="184"/>
        <end position="346"/>
    </location>
</feature>
<dbReference type="GO" id="GO:0016282">
    <property type="term" value="C:eukaryotic 43S preinitiation complex"/>
    <property type="evidence" value="ECO:0007669"/>
    <property type="project" value="UniProtKB-UniRule"/>
</dbReference>
<dbReference type="InterPro" id="IPR027528">
    <property type="entry name" value="eIF3m"/>
</dbReference>
<evidence type="ECO:0000256" key="4">
    <source>
        <dbReference type="ARBA" id="ARBA00022917"/>
    </source>
</evidence>
<dbReference type="EMBL" id="CABIJS010000444">
    <property type="protein sequence ID" value="VUZ51856.1"/>
    <property type="molecule type" value="Genomic_DNA"/>
</dbReference>
<evidence type="ECO:0000313" key="11">
    <source>
        <dbReference type="WBParaSite" id="HDID_0000960001-mRNA-1"/>
    </source>
</evidence>
<comment type="function">
    <text evidence="5">Component of the eukaryotic translation initiation factor 3 (eIF-3) complex, which is involved in protein synthesis of a specialized repertoire of mRNAs and, together with other initiation factors, stimulates binding of mRNA and methionyl-tRNAi to the 40S ribosome. The eIF-3 complex specifically targets and initiates translation of a subset of mRNAs involved in cell proliferation.</text>
</comment>
<dbReference type="PANTHER" id="PTHR15350">
    <property type="entry name" value="COP9 SIGNALOSOME COMPLEX SUBUNIT 7/DENDRITIC CELL PROTEIN GA17"/>
    <property type="match status" value="1"/>
</dbReference>
<evidence type="ECO:0000256" key="1">
    <source>
        <dbReference type="ARBA" id="ARBA00008482"/>
    </source>
</evidence>
<dbReference type="InterPro" id="IPR040750">
    <property type="entry name" value="eIF3m_C_helix"/>
</dbReference>
<evidence type="ECO:0000313" key="9">
    <source>
        <dbReference type="Proteomes" id="UP000274504"/>
    </source>
</evidence>
<dbReference type="WBParaSite" id="HDID_0000960001-mRNA-1">
    <property type="protein sequence ID" value="HDID_0000960001-mRNA-1"/>
    <property type="gene ID" value="HDID_0000960001"/>
</dbReference>
<keyword evidence="10" id="KW-1185">Reference proteome</keyword>
<gene>
    <name evidence="7" type="ORF">HDID_LOCUS9598</name>
    <name evidence="8" type="ORF">WMSIL1_LOCUS10363</name>
</gene>
<comment type="subcellular location">
    <subcellularLocation>
        <location evidence="5">Cytoplasm</location>
    </subcellularLocation>
</comment>
<dbReference type="Proteomes" id="UP000321570">
    <property type="component" value="Unassembled WGS sequence"/>
</dbReference>
<dbReference type="STRING" id="6216.A0A0R3SVJ1"/>
<evidence type="ECO:0000313" key="8">
    <source>
        <dbReference type="EMBL" id="VUZ51856.1"/>
    </source>
</evidence>
<organism evidence="11">
    <name type="scientific">Hymenolepis diminuta</name>
    <name type="common">Rat tapeworm</name>
    <dbReference type="NCBI Taxonomy" id="6216"/>
    <lineage>
        <taxon>Eukaryota</taxon>
        <taxon>Metazoa</taxon>
        <taxon>Spiralia</taxon>
        <taxon>Lophotrochozoa</taxon>
        <taxon>Platyhelminthes</taxon>
        <taxon>Cestoda</taxon>
        <taxon>Eucestoda</taxon>
        <taxon>Cyclophyllidea</taxon>
        <taxon>Hymenolepididae</taxon>
        <taxon>Hymenolepis</taxon>
    </lineage>
</organism>
<comment type="similarity">
    <text evidence="5">Belongs to the eIF-3 subunit M family.</text>
</comment>
<dbReference type="GO" id="GO:0071541">
    <property type="term" value="C:eukaryotic translation initiation factor 3 complex, eIF3m"/>
    <property type="evidence" value="ECO:0007669"/>
    <property type="project" value="UniProtKB-UniRule"/>
</dbReference>
<proteinExistence type="inferred from homology"/>
<dbReference type="HAMAP" id="MF_03012">
    <property type="entry name" value="eIF3m"/>
    <property type="match status" value="1"/>
</dbReference>
<protein>
    <recommendedName>
        <fullName evidence="5">Eukaryotic translation initiation factor 3 subunit M</fullName>
        <shortName evidence="5">eIF3m</shortName>
    </recommendedName>
</protein>
<dbReference type="InterPro" id="IPR000717">
    <property type="entry name" value="PCI_dom"/>
</dbReference>
<evidence type="ECO:0000256" key="3">
    <source>
        <dbReference type="ARBA" id="ARBA00022540"/>
    </source>
</evidence>
<reference evidence="11" key="1">
    <citation type="submission" date="2017-02" db="UniProtKB">
        <authorList>
            <consortium name="WormBaseParasite"/>
        </authorList>
    </citation>
    <scope>IDENTIFICATION</scope>
</reference>
<evidence type="ECO:0000256" key="2">
    <source>
        <dbReference type="ARBA" id="ARBA00022490"/>
    </source>
</evidence>
<dbReference type="InterPro" id="IPR045237">
    <property type="entry name" value="COPS7/eIF3m"/>
</dbReference>
<comment type="similarity">
    <text evidence="1">Belongs to the CSN7/EIF3M family. CSN7 subfamily.</text>
</comment>
<dbReference type="GO" id="GO:0033290">
    <property type="term" value="C:eukaryotic 48S preinitiation complex"/>
    <property type="evidence" value="ECO:0007669"/>
    <property type="project" value="UniProtKB-UniRule"/>
</dbReference>
<reference evidence="8 10" key="3">
    <citation type="submission" date="2019-07" db="EMBL/GenBank/DDBJ databases">
        <authorList>
            <person name="Jastrzebski P J."/>
            <person name="Paukszto L."/>
            <person name="Jastrzebski P J."/>
        </authorList>
    </citation>
    <scope>NUCLEOTIDE SEQUENCE [LARGE SCALE GENOMIC DNA]</scope>
    <source>
        <strain evidence="8 10">WMS-il1</strain>
    </source>
</reference>
<reference evidence="7 9" key="2">
    <citation type="submission" date="2018-11" db="EMBL/GenBank/DDBJ databases">
        <authorList>
            <consortium name="Pathogen Informatics"/>
        </authorList>
    </citation>
    <scope>NUCLEOTIDE SEQUENCE [LARGE SCALE GENOMIC DNA]</scope>
</reference>
<comment type="subunit">
    <text evidence="5">Component of the eukaryotic translation initiation factor 3 (eIF-3) complex.</text>
</comment>
<dbReference type="EMBL" id="UYSG01011338">
    <property type="protein sequence ID" value="VDL61983.1"/>
    <property type="molecule type" value="Genomic_DNA"/>
</dbReference>
<dbReference type="Pfam" id="PF18005">
    <property type="entry name" value="eIF3m_C_helix"/>
    <property type="match status" value="1"/>
</dbReference>
<sequence>MAPPIFIECSDADQVEELKNYLRKLGADSIDKSEVDDNSWSEAFVKCIPQLRFVFTNDKVSENEANSFLVTISSLVMRLPAEFADDAISKLCTLYEDFSDKKNRKHFGKLYSLDILLNGLPDEHHSRYRIYRALVTCASELGELAHIHTETEMVESLLKQCNCTLVECQSLWRQMSAVHQATNNTKLATQALIHLLSTYTDGKATGAQDDAFKCIVAVIKDPSILDHGCLMSLKPVQFLEGEPIHKLLEIYVSGGLADFAAFTKKYPSFLADNGLDEKVCLDKLRTLTLMEIAENVGELDYSTACKKLEVPEDQLESFIIEAVQQKVITCKLDQINRRILITGALTRTFGRSQWQSLYTTLKEWESGLRVVQSSLAAMIGTVPQ</sequence>